<reference evidence="4" key="1">
    <citation type="submission" date="2023-03" db="EMBL/GenBank/DDBJ databases">
        <title>Massive genome expansion in bonnet fungi (Mycena s.s.) driven by repeated elements and novel gene families across ecological guilds.</title>
        <authorList>
            <consortium name="Lawrence Berkeley National Laboratory"/>
            <person name="Harder C.B."/>
            <person name="Miyauchi S."/>
            <person name="Viragh M."/>
            <person name="Kuo A."/>
            <person name="Thoen E."/>
            <person name="Andreopoulos B."/>
            <person name="Lu D."/>
            <person name="Skrede I."/>
            <person name="Drula E."/>
            <person name="Henrissat B."/>
            <person name="Morin E."/>
            <person name="Kohler A."/>
            <person name="Barry K."/>
            <person name="LaButti K."/>
            <person name="Morin E."/>
            <person name="Salamov A."/>
            <person name="Lipzen A."/>
            <person name="Mereny Z."/>
            <person name="Hegedus B."/>
            <person name="Baldrian P."/>
            <person name="Stursova M."/>
            <person name="Weitz H."/>
            <person name="Taylor A."/>
            <person name="Grigoriev I.V."/>
            <person name="Nagy L.G."/>
            <person name="Martin F."/>
            <person name="Kauserud H."/>
        </authorList>
    </citation>
    <scope>NUCLEOTIDE SEQUENCE</scope>
    <source>
        <strain evidence="4">CBHHK200</strain>
    </source>
</reference>
<dbReference type="Pfam" id="PF10373">
    <property type="entry name" value="EST1_DNA_bind"/>
    <property type="match status" value="1"/>
</dbReference>
<feature type="region of interest" description="Disordered" evidence="1">
    <location>
        <begin position="688"/>
        <end position="711"/>
    </location>
</feature>
<dbReference type="InterPro" id="IPR018834">
    <property type="entry name" value="DNA/RNA-bd_Est1-type"/>
</dbReference>
<evidence type="ECO:0008006" key="6">
    <source>
        <dbReference type="Google" id="ProtNLM"/>
    </source>
</evidence>
<proteinExistence type="predicted"/>
<sequence>MQTSYAFIALYKQRLARPAHGVHSHNNNPHTNNNGNNSNNVNGNTTVETRKLLQRFRQFLADEERFWRALILRLQRAYGVPLPDTLPSEVLGTLSINSNTPAGANNGGGEPDDRDASNSTTEDRMNHFGFPPESAFTAAPPLAVDESQAHSALSKTLVCLGDIARYREQFKVPPSANFKPGKGGNAPGGKKPLYFDARPNYNRARALYLAAHALAPGEGNAAHQLAILAGYESDTLSSVAWYLRALCVRAPFDTAGENLAGVLARARAEGPESEDDDDAPPRVKIERFKRELVLLHALWRDARFVIFTPPAQTLALAAHTTRVFARLVAARALPEELIVRVILVSQGAVWVGRMIEGRRHGRRGDAGANVPPLSTTQNSTAAGALGVGGAVPATPKPELAERISAEFRRTLPALRVGSKWILGNWGWVGAEAEAGGLVASAGGGEGREGDGLLEYGELHTRRAAFWTMYAEFLRRLVRTFPAALLPALSLELEEDLDVRGWLPLRGLMGGPCPLPFSLIQAGSDDEKAVGERTEAGNVTARRRRTVGLREEVHPNVEQLMRIADLLRDAKRIVELEGSPLALYGGQFVVKGVEAAKPAGGTTAHPAPAQIPIPIPPQVQKRTTRFEPPPPVERDDEDDAMTEHTSRTDDDILHDAFSFLNQAESESGAADSDEDEIVWDLRFVGSSARDAPVSPVIPTARTSPKTPVRPIG</sequence>
<feature type="region of interest" description="Disordered" evidence="1">
    <location>
        <begin position="19"/>
        <end position="44"/>
    </location>
</feature>
<feature type="region of interest" description="Disordered" evidence="1">
    <location>
        <begin position="97"/>
        <end position="132"/>
    </location>
</feature>
<protein>
    <recommendedName>
        <fullName evidence="6">DNA/RNA-binding domain-containing protein</fullName>
    </recommendedName>
</protein>
<keyword evidence="5" id="KW-1185">Reference proteome</keyword>
<feature type="domain" description="DNA/RNA-binding" evidence="2">
    <location>
        <begin position="204"/>
        <end position="276"/>
    </location>
</feature>
<organism evidence="4 5">
    <name type="scientific">Mycena alexandri</name>
    <dbReference type="NCBI Taxonomy" id="1745969"/>
    <lineage>
        <taxon>Eukaryota</taxon>
        <taxon>Fungi</taxon>
        <taxon>Dikarya</taxon>
        <taxon>Basidiomycota</taxon>
        <taxon>Agaricomycotina</taxon>
        <taxon>Agaricomycetes</taxon>
        <taxon>Agaricomycetidae</taxon>
        <taxon>Agaricales</taxon>
        <taxon>Marasmiineae</taxon>
        <taxon>Mycenaceae</taxon>
        <taxon>Mycena</taxon>
    </lineage>
</organism>
<feature type="compositionally biased region" description="Low complexity" evidence="1">
    <location>
        <begin position="598"/>
        <end position="607"/>
    </location>
</feature>
<dbReference type="InterPro" id="IPR011990">
    <property type="entry name" value="TPR-like_helical_dom_sf"/>
</dbReference>
<comment type="caution">
    <text evidence="4">The sequence shown here is derived from an EMBL/GenBank/DDBJ whole genome shotgun (WGS) entry which is preliminary data.</text>
</comment>
<feature type="compositionally biased region" description="Basic and acidic residues" evidence="1">
    <location>
        <begin position="640"/>
        <end position="650"/>
    </location>
</feature>
<dbReference type="EMBL" id="JARJCM010000133">
    <property type="protein sequence ID" value="KAJ7026802.1"/>
    <property type="molecule type" value="Genomic_DNA"/>
</dbReference>
<evidence type="ECO:0000313" key="5">
    <source>
        <dbReference type="Proteomes" id="UP001218188"/>
    </source>
</evidence>
<accession>A0AAD6SJR8</accession>
<feature type="region of interest" description="Disordered" evidence="1">
    <location>
        <begin position="598"/>
        <end position="650"/>
    </location>
</feature>
<name>A0AAD6SJR8_9AGAR</name>
<dbReference type="InterPro" id="IPR045153">
    <property type="entry name" value="Est1/Ebs1-like"/>
</dbReference>
<evidence type="ECO:0000259" key="3">
    <source>
        <dbReference type="Pfam" id="PF10374"/>
    </source>
</evidence>
<evidence type="ECO:0000256" key="1">
    <source>
        <dbReference type="SAM" id="MobiDB-lite"/>
    </source>
</evidence>
<dbReference type="Pfam" id="PF10374">
    <property type="entry name" value="EST1"/>
    <property type="match status" value="1"/>
</dbReference>
<feature type="domain" description="Telomerase activating protein Est1-like N-terminal" evidence="3">
    <location>
        <begin position="2"/>
        <end position="170"/>
    </location>
</feature>
<dbReference type="Gene3D" id="1.25.40.10">
    <property type="entry name" value="Tetratricopeptide repeat domain"/>
    <property type="match status" value="1"/>
</dbReference>
<dbReference type="InterPro" id="IPR019458">
    <property type="entry name" value="Est1-like_N"/>
</dbReference>
<dbReference type="AlphaFoldDB" id="A0AAD6SJR8"/>
<dbReference type="SUPFAM" id="SSF48452">
    <property type="entry name" value="TPR-like"/>
    <property type="match status" value="1"/>
</dbReference>
<dbReference type="Proteomes" id="UP001218188">
    <property type="component" value="Unassembled WGS sequence"/>
</dbReference>
<feature type="non-terminal residue" evidence="4">
    <location>
        <position position="711"/>
    </location>
</feature>
<evidence type="ECO:0000259" key="2">
    <source>
        <dbReference type="Pfam" id="PF10373"/>
    </source>
</evidence>
<gene>
    <name evidence="4" type="ORF">C8F04DRAFT_966014</name>
</gene>
<evidence type="ECO:0000313" key="4">
    <source>
        <dbReference type="EMBL" id="KAJ7026802.1"/>
    </source>
</evidence>
<dbReference type="PANTHER" id="PTHR15696:SF36">
    <property type="entry name" value="NONSENSE-MEDIATED MRNA DECAY FACTOR"/>
    <property type="match status" value="1"/>
</dbReference>
<dbReference type="PANTHER" id="PTHR15696">
    <property type="entry name" value="SMG-7 SUPPRESSOR WITH MORPHOLOGICAL EFFECT ON GENITALIA PROTEIN 7"/>
    <property type="match status" value="1"/>
</dbReference>
<feature type="compositionally biased region" description="Low complexity" evidence="1">
    <location>
        <begin position="24"/>
        <end position="44"/>
    </location>
</feature>